<dbReference type="Proteomes" id="UP001596105">
    <property type="component" value="Unassembled WGS sequence"/>
</dbReference>
<proteinExistence type="predicted"/>
<dbReference type="RefSeq" id="WP_209744224.1">
    <property type="nucleotide sequence ID" value="NZ_JBHSMH010000111.1"/>
</dbReference>
<dbReference type="InterPro" id="IPR020449">
    <property type="entry name" value="Tscrpt_reg_AraC-type_HTH"/>
</dbReference>
<dbReference type="PRINTS" id="PR00032">
    <property type="entry name" value="HTHARAC"/>
</dbReference>
<sequence length="259" mass="29802">MIRLLSCGYHFIHEDGITIDRPAGAGNYAFVFFKSKAELIVDGKPLAAEKNSYILFRPATPHLYRELNEPFINDWFHCDGDDILEFLAQLKLPLDTLVKATDPLLIAGCIREMQSSNKLGGPLHDRIIDLDIRSLFMKLTNLMELADLPDKTSRYFRQFSELRSELYSSPHTHWTVEQIASRVNLSKSYFQHIYKDLFGCSVVSDMINSRLEYAKYLLGNSSLSVSAISKMCGYENDTHFMRQFKRFAGITPSHFRSRR</sequence>
<name>A0ABW0M3D7_9BACL</name>
<evidence type="ECO:0000256" key="2">
    <source>
        <dbReference type="ARBA" id="ARBA00023125"/>
    </source>
</evidence>
<dbReference type="PANTHER" id="PTHR43280">
    <property type="entry name" value="ARAC-FAMILY TRANSCRIPTIONAL REGULATOR"/>
    <property type="match status" value="1"/>
</dbReference>
<dbReference type="EMBL" id="JBHSMH010000111">
    <property type="protein sequence ID" value="MFC5471812.1"/>
    <property type="molecule type" value="Genomic_DNA"/>
</dbReference>
<dbReference type="PANTHER" id="PTHR43280:SF11">
    <property type="entry name" value="RCS-SPECIFIC HTH-TYPE TRANSCRIPTIONAL ACTIVATOR RCLR"/>
    <property type="match status" value="1"/>
</dbReference>
<evidence type="ECO:0000256" key="3">
    <source>
        <dbReference type="ARBA" id="ARBA00023163"/>
    </source>
</evidence>
<evidence type="ECO:0000256" key="1">
    <source>
        <dbReference type="ARBA" id="ARBA00023015"/>
    </source>
</evidence>
<protein>
    <submittedName>
        <fullName evidence="5">Helix-turn-helix transcriptional regulator</fullName>
    </submittedName>
</protein>
<evidence type="ECO:0000313" key="6">
    <source>
        <dbReference type="Proteomes" id="UP001596105"/>
    </source>
</evidence>
<keyword evidence="6" id="KW-1185">Reference proteome</keyword>
<dbReference type="InterPro" id="IPR018060">
    <property type="entry name" value="HTH_AraC"/>
</dbReference>
<dbReference type="Pfam" id="PF12833">
    <property type="entry name" value="HTH_18"/>
    <property type="match status" value="1"/>
</dbReference>
<dbReference type="PROSITE" id="PS01124">
    <property type="entry name" value="HTH_ARAC_FAMILY_2"/>
    <property type="match status" value="1"/>
</dbReference>
<dbReference type="SMART" id="SM00342">
    <property type="entry name" value="HTH_ARAC"/>
    <property type="match status" value="1"/>
</dbReference>
<feature type="domain" description="HTH araC/xylS-type" evidence="4">
    <location>
        <begin position="160"/>
        <end position="258"/>
    </location>
</feature>
<gene>
    <name evidence="5" type="ORF">ACFPPD_24350</name>
</gene>
<dbReference type="InterPro" id="IPR009057">
    <property type="entry name" value="Homeodomain-like_sf"/>
</dbReference>
<organism evidence="5 6">
    <name type="scientific">Cohnella suwonensis</name>
    <dbReference type="NCBI Taxonomy" id="696072"/>
    <lineage>
        <taxon>Bacteria</taxon>
        <taxon>Bacillati</taxon>
        <taxon>Bacillota</taxon>
        <taxon>Bacilli</taxon>
        <taxon>Bacillales</taxon>
        <taxon>Paenibacillaceae</taxon>
        <taxon>Cohnella</taxon>
    </lineage>
</organism>
<accession>A0ABW0M3D7</accession>
<evidence type="ECO:0000259" key="4">
    <source>
        <dbReference type="PROSITE" id="PS01124"/>
    </source>
</evidence>
<dbReference type="Gene3D" id="1.10.10.60">
    <property type="entry name" value="Homeodomain-like"/>
    <property type="match status" value="2"/>
</dbReference>
<keyword evidence="1" id="KW-0805">Transcription regulation</keyword>
<comment type="caution">
    <text evidence="5">The sequence shown here is derived from an EMBL/GenBank/DDBJ whole genome shotgun (WGS) entry which is preliminary data.</text>
</comment>
<reference evidence="6" key="1">
    <citation type="journal article" date="2019" name="Int. J. Syst. Evol. Microbiol.">
        <title>The Global Catalogue of Microorganisms (GCM) 10K type strain sequencing project: providing services to taxonomists for standard genome sequencing and annotation.</title>
        <authorList>
            <consortium name="The Broad Institute Genomics Platform"/>
            <consortium name="The Broad Institute Genome Sequencing Center for Infectious Disease"/>
            <person name="Wu L."/>
            <person name="Ma J."/>
        </authorList>
    </citation>
    <scope>NUCLEOTIDE SEQUENCE [LARGE SCALE GENOMIC DNA]</scope>
    <source>
        <strain evidence="6">CCUG 57113</strain>
    </source>
</reference>
<dbReference type="InterPro" id="IPR037923">
    <property type="entry name" value="HTH-like"/>
</dbReference>
<dbReference type="SUPFAM" id="SSF46689">
    <property type="entry name" value="Homeodomain-like"/>
    <property type="match status" value="2"/>
</dbReference>
<keyword evidence="2" id="KW-0238">DNA-binding</keyword>
<keyword evidence="3" id="KW-0804">Transcription</keyword>
<dbReference type="SUPFAM" id="SSF51215">
    <property type="entry name" value="Regulatory protein AraC"/>
    <property type="match status" value="1"/>
</dbReference>
<evidence type="ECO:0000313" key="5">
    <source>
        <dbReference type="EMBL" id="MFC5471812.1"/>
    </source>
</evidence>